<reference evidence="3" key="1">
    <citation type="journal article" date="2020" name="Phytopathology">
        <title>Genome sequence of the chestnut blight fungus Cryphonectria parasitica EP155: A fundamental resource for an archetypical invasive plant pathogen.</title>
        <authorList>
            <person name="Crouch J.A."/>
            <person name="Dawe A."/>
            <person name="Aerts A."/>
            <person name="Barry K."/>
            <person name="Churchill A.C.L."/>
            <person name="Grimwood J."/>
            <person name="Hillman B."/>
            <person name="Milgroom M.G."/>
            <person name="Pangilinan J."/>
            <person name="Smith M."/>
            <person name="Salamov A."/>
            <person name="Schmutz J."/>
            <person name="Yadav J."/>
            <person name="Grigoriev I.V."/>
            <person name="Nuss D."/>
        </authorList>
    </citation>
    <scope>NUCLEOTIDE SEQUENCE</scope>
    <source>
        <strain evidence="3">EP155</strain>
    </source>
</reference>
<feature type="domain" description="Zn(2)-C6 fungal-type" evidence="2">
    <location>
        <begin position="8"/>
        <end position="37"/>
    </location>
</feature>
<dbReference type="PANTHER" id="PTHR31668:SF24">
    <property type="entry name" value="TRANSCRIPTION FACTOR, PUTATIVE-RELATED"/>
    <property type="match status" value="1"/>
</dbReference>
<dbReference type="InterPro" id="IPR001138">
    <property type="entry name" value="Zn2Cys6_DnaBD"/>
</dbReference>
<dbReference type="Gene3D" id="4.10.240.10">
    <property type="entry name" value="Zn(2)-C6 fungal-type DNA-binding domain"/>
    <property type="match status" value="1"/>
</dbReference>
<accession>A0A9P5CPT2</accession>
<gene>
    <name evidence="3" type="ORF">M406DRAFT_37932</name>
</gene>
<dbReference type="PROSITE" id="PS00463">
    <property type="entry name" value="ZN2_CY6_FUNGAL_1"/>
    <property type="match status" value="1"/>
</dbReference>
<dbReference type="SUPFAM" id="SSF57701">
    <property type="entry name" value="Zn2/Cys6 DNA-binding domain"/>
    <property type="match status" value="1"/>
</dbReference>
<keyword evidence="4" id="KW-1185">Reference proteome</keyword>
<evidence type="ECO:0000313" key="3">
    <source>
        <dbReference type="EMBL" id="KAF3765305.1"/>
    </source>
</evidence>
<name>A0A9P5CPT2_CRYP1</name>
<evidence type="ECO:0000259" key="2">
    <source>
        <dbReference type="PROSITE" id="PS50048"/>
    </source>
</evidence>
<dbReference type="PROSITE" id="PS50048">
    <property type="entry name" value="ZN2_CY6_FUNGAL_2"/>
    <property type="match status" value="1"/>
</dbReference>
<dbReference type="InterPro" id="IPR036864">
    <property type="entry name" value="Zn2-C6_fun-type_DNA-bd_sf"/>
</dbReference>
<protein>
    <recommendedName>
        <fullName evidence="2">Zn(2)-C6 fungal-type domain-containing protein</fullName>
    </recommendedName>
</protein>
<dbReference type="GO" id="GO:0003677">
    <property type="term" value="F:DNA binding"/>
    <property type="evidence" value="ECO:0007669"/>
    <property type="project" value="UniProtKB-KW"/>
</dbReference>
<dbReference type="PANTHER" id="PTHR31668">
    <property type="entry name" value="GLUCOSE TRANSPORT TRANSCRIPTION REGULATOR RGT1-RELATED-RELATED"/>
    <property type="match status" value="1"/>
</dbReference>
<dbReference type="RefSeq" id="XP_040776266.1">
    <property type="nucleotide sequence ID" value="XM_040924040.1"/>
</dbReference>
<dbReference type="SMART" id="SM00066">
    <property type="entry name" value="GAL4"/>
    <property type="match status" value="1"/>
</dbReference>
<dbReference type="GO" id="GO:0005634">
    <property type="term" value="C:nucleus"/>
    <property type="evidence" value="ECO:0007669"/>
    <property type="project" value="UniProtKB-SubCell"/>
</dbReference>
<dbReference type="InterPro" id="IPR050797">
    <property type="entry name" value="Carb_Metab_Trans_Reg"/>
</dbReference>
<dbReference type="Proteomes" id="UP000803844">
    <property type="component" value="Unassembled WGS sequence"/>
</dbReference>
<keyword evidence="1" id="KW-0539">Nucleus</keyword>
<dbReference type="GO" id="GO:0008270">
    <property type="term" value="F:zinc ion binding"/>
    <property type="evidence" value="ECO:0007669"/>
    <property type="project" value="InterPro"/>
</dbReference>
<dbReference type="EMBL" id="MU032347">
    <property type="protein sequence ID" value="KAF3765305.1"/>
    <property type="molecule type" value="Genomic_DNA"/>
</dbReference>
<evidence type="ECO:0000256" key="1">
    <source>
        <dbReference type="ARBA" id="ARBA00023242"/>
    </source>
</evidence>
<dbReference type="Pfam" id="PF00172">
    <property type="entry name" value="Zn_clus"/>
    <property type="match status" value="1"/>
</dbReference>
<evidence type="ECO:0000313" key="4">
    <source>
        <dbReference type="Proteomes" id="UP000803844"/>
    </source>
</evidence>
<dbReference type="OrthoDB" id="2740448at2759"/>
<sequence>MEKRASRACTACRLRKVKCNGQQPCAQCDHLNVACAYSTPTERHGRRVRGRLISQLRVGVSATPPAASAAPPLALPFSSLPLDEVYFTGLIPSYERFAYPVNPIMTSAEILESIHLMREDRTHAAFVYAFAAVTVNLTEVSWTLHGDVSARMQDLGARSLAAMHEEPPIGISSAPTTSVRRIMTCVFLEMCAMACKQHERASLLLQEAISCIHLLRIDRLKPELNAAPTSPSSPGGEVARPELARLQRMYWEAFVHERFLTVVSGYPSTMPPLRTGLPYADPTIPAHIHVGFTRIIRLFTILDDEFLSYWTSQDLPEGERPPMAAQYIERKHTQLDDDETDAATDHAGEACGLTELQRADLFVTRMWQRVLVWQLGMSRCLLSSVPPASSHEAMSLVFPARRLGAQLRSLVTQLDPITSIGMHGTGILQKLFEITNTIADVLALVPDATHPGSGQTVDDFIFLARLLFSFDRIDKVQKDILRMKIQSMGDTFSSIHIEGM</sequence>
<dbReference type="GO" id="GO:0000981">
    <property type="term" value="F:DNA-binding transcription factor activity, RNA polymerase II-specific"/>
    <property type="evidence" value="ECO:0007669"/>
    <property type="project" value="InterPro"/>
</dbReference>
<proteinExistence type="predicted"/>
<organism evidence="3 4">
    <name type="scientific">Cryphonectria parasitica (strain ATCC 38755 / EP155)</name>
    <dbReference type="NCBI Taxonomy" id="660469"/>
    <lineage>
        <taxon>Eukaryota</taxon>
        <taxon>Fungi</taxon>
        <taxon>Dikarya</taxon>
        <taxon>Ascomycota</taxon>
        <taxon>Pezizomycotina</taxon>
        <taxon>Sordariomycetes</taxon>
        <taxon>Sordariomycetidae</taxon>
        <taxon>Diaporthales</taxon>
        <taxon>Cryphonectriaceae</taxon>
        <taxon>Cryphonectria-Endothia species complex</taxon>
        <taxon>Cryphonectria</taxon>
    </lineage>
</organism>
<comment type="caution">
    <text evidence="3">The sequence shown here is derived from an EMBL/GenBank/DDBJ whole genome shotgun (WGS) entry which is preliminary data.</text>
</comment>
<dbReference type="CDD" id="cd00067">
    <property type="entry name" value="GAL4"/>
    <property type="match status" value="1"/>
</dbReference>
<dbReference type="GeneID" id="63841169"/>
<dbReference type="AlphaFoldDB" id="A0A9P5CPT2"/>